<dbReference type="InterPro" id="IPR036047">
    <property type="entry name" value="F-box-like_dom_sf"/>
</dbReference>
<protein>
    <recommendedName>
        <fullName evidence="2">F-box domain-containing protein</fullName>
    </recommendedName>
</protein>
<name>A0AAE1MBY1_9FABA</name>
<keyword evidence="4" id="KW-1185">Reference proteome</keyword>
<keyword evidence="1" id="KW-1133">Transmembrane helix</keyword>
<proteinExistence type="predicted"/>
<dbReference type="Proteomes" id="UP001293593">
    <property type="component" value="Unassembled WGS sequence"/>
</dbReference>
<dbReference type="InterPro" id="IPR050796">
    <property type="entry name" value="SCF_F-box_component"/>
</dbReference>
<dbReference type="PANTHER" id="PTHR31672">
    <property type="entry name" value="BNACNNG10540D PROTEIN"/>
    <property type="match status" value="1"/>
</dbReference>
<feature type="domain" description="F-box" evidence="2">
    <location>
        <begin position="7"/>
        <end position="52"/>
    </location>
</feature>
<gene>
    <name evidence="3" type="ORF">QN277_005793</name>
</gene>
<dbReference type="Pfam" id="PF08268">
    <property type="entry name" value="FBA_3"/>
    <property type="match status" value="1"/>
</dbReference>
<dbReference type="SMART" id="SM00256">
    <property type="entry name" value="FBOX"/>
    <property type="match status" value="1"/>
</dbReference>
<evidence type="ECO:0000313" key="4">
    <source>
        <dbReference type="Proteomes" id="UP001293593"/>
    </source>
</evidence>
<dbReference type="PROSITE" id="PS50181">
    <property type="entry name" value="FBOX"/>
    <property type="match status" value="1"/>
</dbReference>
<dbReference type="InterPro" id="IPR011043">
    <property type="entry name" value="Gal_Oxase/kelch_b-propeller"/>
</dbReference>
<feature type="transmembrane region" description="Helical" evidence="1">
    <location>
        <begin position="93"/>
        <end position="114"/>
    </location>
</feature>
<dbReference type="InterPro" id="IPR013187">
    <property type="entry name" value="F-box-assoc_dom_typ3"/>
</dbReference>
<dbReference type="SUPFAM" id="SSF81383">
    <property type="entry name" value="F-box domain"/>
    <property type="match status" value="1"/>
</dbReference>
<dbReference type="PANTHER" id="PTHR31672:SF13">
    <property type="entry name" value="F-BOX PROTEIN CPR30-LIKE"/>
    <property type="match status" value="1"/>
</dbReference>
<dbReference type="EMBL" id="JAWXYG010000011">
    <property type="protein sequence ID" value="KAK4259464.1"/>
    <property type="molecule type" value="Genomic_DNA"/>
</dbReference>
<dbReference type="AlphaFoldDB" id="A0AAE1MBY1"/>
<dbReference type="SUPFAM" id="SSF50965">
    <property type="entry name" value="Galactose oxidase, central domain"/>
    <property type="match status" value="1"/>
</dbReference>
<accession>A0AAE1MBY1</accession>
<dbReference type="Pfam" id="PF00646">
    <property type="entry name" value="F-box"/>
    <property type="match status" value="1"/>
</dbReference>
<dbReference type="NCBIfam" id="TIGR01640">
    <property type="entry name" value="F_box_assoc_1"/>
    <property type="match status" value="1"/>
</dbReference>
<evidence type="ECO:0000313" key="3">
    <source>
        <dbReference type="EMBL" id="KAK4259464.1"/>
    </source>
</evidence>
<dbReference type="Gene3D" id="1.20.1280.50">
    <property type="match status" value="1"/>
</dbReference>
<dbReference type="InterPro" id="IPR001810">
    <property type="entry name" value="F-box_dom"/>
</dbReference>
<keyword evidence="1" id="KW-0812">Transmembrane</keyword>
<dbReference type="CDD" id="cd22157">
    <property type="entry name" value="F-box_AtFBW1-like"/>
    <property type="match status" value="1"/>
</dbReference>
<evidence type="ECO:0000256" key="1">
    <source>
        <dbReference type="SAM" id="Phobius"/>
    </source>
</evidence>
<dbReference type="InterPro" id="IPR017451">
    <property type="entry name" value="F-box-assoc_interact_dom"/>
</dbReference>
<reference evidence="3" key="1">
    <citation type="submission" date="2023-10" db="EMBL/GenBank/DDBJ databases">
        <title>Chromosome-level genome of the transformable northern wattle, Acacia crassicarpa.</title>
        <authorList>
            <person name="Massaro I."/>
            <person name="Sinha N.R."/>
            <person name="Poethig S."/>
            <person name="Leichty A.R."/>
        </authorList>
    </citation>
    <scope>NUCLEOTIDE SEQUENCE</scope>
    <source>
        <strain evidence="3">Acra3RX</strain>
        <tissue evidence="3">Leaf</tissue>
    </source>
</reference>
<comment type="caution">
    <text evidence="3">The sequence shown here is derived from an EMBL/GenBank/DDBJ whole genome shotgun (WGS) entry which is preliminary data.</text>
</comment>
<evidence type="ECO:0000259" key="2">
    <source>
        <dbReference type="PROSITE" id="PS50181"/>
    </source>
</evidence>
<keyword evidence="1" id="KW-0472">Membrane</keyword>
<organism evidence="3 4">
    <name type="scientific">Acacia crassicarpa</name>
    <name type="common">northern wattle</name>
    <dbReference type="NCBI Taxonomy" id="499986"/>
    <lineage>
        <taxon>Eukaryota</taxon>
        <taxon>Viridiplantae</taxon>
        <taxon>Streptophyta</taxon>
        <taxon>Embryophyta</taxon>
        <taxon>Tracheophyta</taxon>
        <taxon>Spermatophyta</taxon>
        <taxon>Magnoliopsida</taxon>
        <taxon>eudicotyledons</taxon>
        <taxon>Gunneridae</taxon>
        <taxon>Pentapetalae</taxon>
        <taxon>rosids</taxon>
        <taxon>fabids</taxon>
        <taxon>Fabales</taxon>
        <taxon>Fabaceae</taxon>
        <taxon>Caesalpinioideae</taxon>
        <taxon>mimosoid clade</taxon>
        <taxon>Acacieae</taxon>
        <taxon>Acacia</taxon>
    </lineage>
</organism>
<sequence length="390" mass="44722">MEETKINGAAPYLPEEVITNILMRLPVKPLMRFRCVCKNWENLYKTPFFIAAHLRHSQQNPFLMFSHDYLCNDLPLRLLDCDMQLRDVQKAPLFHSLLSYFIGSCNGLLCFITMRYCNFPSSFLLWNPATRHSIEVPVSRTINYHVHHMEIGFGFSTLVNDYKILVIYALYSDRMVCGVDVYSLNKGSWKEIAVGNLFDISFVSPAVSCNGAIFTSGLKLGKKVIVSFDIATEVFTFIPWPPLLDHPTFSKFTVYDGKFALLTTNLIGTPSKVDLWVIEEDMSSSEDRWNWIKKFTSDPYPCEFIPWTIWRNKVVVSRTEIGGEIRKNKECLCLFNITTNEFKILDIHGNSLQNFVNYTESLVPVVNATSNEFKSLIIPQHSIGDIAKAF</sequence>